<feature type="transmembrane region" description="Helical" evidence="6">
    <location>
        <begin position="380"/>
        <end position="398"/>
    </location>
</feature>
<keyword evidence="8" id="KW-1185">Reference proteome</keyword>
<proteinExistence type="predicted"/>
<organism evidence="7 8">
    <name type="scientific">Granulicella sibirica</name>
    <dbReference type="NCBI Taxonomy" id="2479048"/>
    <lineage>
        <taxon>Bacteria</taxon>
        <taxon>Pseudomonadati</taxon>
        <taxon>Acidobacteriota</taxon>
        <taxon>Terriglobia</taxon>
        <taxon>Terriglobales</taxon>
        <taxon>Acidobacteriaceae</taxon>
        <taxon>Granulicella</taxon>
    </lineage>
</organism>
<dbReference type="Proteomes" id="UP000289437">
    <property type="component" value="Unassembled WGS sequence"/>
</dbReference>
<evidence type="ECO:0000313" key="7">
    <source>
        <dbReference type="EMBL" id="RXH58335.1"/>
    </source>
</evidence>
<feature type="transmembrane region" description="Helical" evidence="6">
    <location>
        <begin position="90"/>
        <end position="115"/>
    </location>
</feature>
<feature type="transmembrane region" description="Helical" evidence="6">
    <location>
        <begin position="294"/>
        <end position="314"/>
    </location>
</feature>
<evidence type="ECO:0000256" key="2">
    <source>
        <dbReference type="ARBA" id="ARBA00022475"/>
    </source>
</evidence>
<reference evidence="8" key="2">
    <citation type="submission" date="2019-02" db="EMBL/GenBank/DDBJ databases">
        <title>Granulicella sibirica sp. nov., a psychrotolerant acidobacterium isolated from an organic soil layer in forested tundra, West Siberia.</title>
        <authorList>
            <person name="Oshkin I.Y."/>
            <person name="Kulichevskaya I.S."/>
            <person name="Rijpstra W.I.C."/>
            <person name="Sinninghe Damste J.S."/>
            <person name="Rakitin A.L."/>
            <person name="Ravin N.V."/>
            <person name="Dedysh S.N."/>
        </authorList>
    </citation>
    <scope>NUCLEOTIDE SEQUENCE [LARGE SCALE GENOMIC DNA]</scope>
    <source>
        <strain evidence="8">AF10</strain>
    </source>
</reference>
<accession>A0A4Q0T3N9</accession>
<dbReference type="InterPro" id="IPR050367">
    <property type="entry name" value="APC_superfamily"/>
</dbReference>
<feature type="transmembrane region" description="Helical" evidence="6">
    <location>
        <begin position="167"/>
        <end position="186"/>
    </location>
</feature>
<keyword evidence="2" id="KW-1003">Cell membrane</keyword>
<dbReference type="GO" id="GO:0005886">
    <property type="term" value="C:plasma membrane"/>
    <property type="evidence" value="ECO:0007669"/>
    <property type="project" value="UniProtKB-SubCell"/>
</dbReference>
<evidence type="ECO:0000256" key="5">
    <source>
        <dbReference type="ARBA" id="ARBA00023136"/>
    </source>
</evidence>
<comment type="caution">
    <text evidence="7">The sequence shown here is derived from an EMBL/GenBank/DDBJ whole genome shotgun (WGS) entry which is preliminary data.</text>
</comment>
<keyword evidence="3 6" id="KW-0812">Transmembrane</keyword>
<feature type="transmembrane region" description="Helical" evidence="6">
    <location>
        <begin position="198"/>
        <end position="217"/>
    </location>
</feature>
<reference evidence="7 8" key="1">
    <citation type="submission" date="2018-11" db="EMBL/GenBank/DDBJ databases">
        <authorList>
            <person name="Mardanov A.V."/>
            <person name="Ravin N.V."/>
            <person name="Dedysh S.N."/>
        </authorList>
    </citation>
    <scope>NUCLEOTIDE SEQUENCE [LARGE SCALE GENOMIC DNA]</scope>
    <source>
        <strain evidence="7 8">AF10</strain>
    </source>
</reference>
<feature type="transmembrane region" description="Helical" evidence="6">
    <location>
        <begin position="349"/>
        <end position="368"/>
    </location>
</feature>
<dbReference type="PANTHER" id="PTHR42770:SF7">
    <property type="entry name" value="MEMBRANE PROTEIN"/>
    <property type="match status" value="1"/>
</dbReference>
<evidence type="ECO:0000256" key="4">
    <source>
        <dbReference type="ARBA" id="ARBA00022989"/>
    </source>
</evidence>
<dbReference type="GO" id="GO:0022857">
    <property type="term" value="F:transmembrane transporter activity"/>
    <property type="evidence" value="ECO:0007669"/>
    <property type="project" value="InterPro"/>
</dbReference>
<dbReference type="PIRSF" id="PIRSF006060">
    <property type="entry name" value="AA_transporter"/>
    <property type="match status" value="1"/>
</dbReference>
<dbReference type="EMBL" id="RDSM01000001">
    <property type="protein sequence ID" value="RXH58335.1"/>
    <property type="molecule type" value="Genomic_DNA"/>
</dbReference>
<feature type="transmembrane region" description="Helical" evidence="6">
    <location>
        <begin position="238"/>
        <end position="259"/>
    </location>
</feature>
<feature type="transmembrane region" description="Helical" evidence="6">
    <location>
        <begin position="49"/>
        <end position="70"/>
    </location>
</feature>
<feature type="transmembrane region" description="Helical" evidence="6">
    <location>
        <begin position="410"/>
        <end position="433"/>
    </location>
</feature>
<feature type="transmembrane region" description="Helical" evidence="6">
    <location>
        <begin position="439"/>
        <end position="461"/>
    </location>
</feature>
<dbReference type="PANTHER" id="PTHR42770">
    <property type="entry name" value="AMINO ACID TRANSPORTER-RELATED"/>
    <property type="match status" value="1"/>
</dbReference>
<dbReference type="AlphaFoldDB" id="A0A4Q0T3N9"/>
<keyword evidence="4 6" id="KW-1133">Transmembrane helix</keyword>
<evidence type="ECO:0000313" key="8">
    <source>
        <dbReference type="Proteomes" id="UP000289437"/>
    </source>
</evidence>
<dbReference type="InterPro" id="IPR002293">
    <property type="entry name" value="AA/rel_permease1"/>
</dbReference>
<gene>
    <name evidence="7" type="ORF">GRAN_1645</name>
</gene>
<evidence type="ECO:0000256" key="3">
    <source>
        <dbReference type="ARBA" id="ARBA00022692"/>
    </source>
</evidence>
<name>A0A4Q0T3N9_9BACT</name>
<dbReference type="RefSeq" id="WP_128912350.1">
    <property type="nucleotide sequence ID" value="NZ_RDSM01000001.1"/>
</dbReference>
<feature type="transmembrane region" description="Helical" evidence="6">
    <location>
        <begin position="23"/>
        <end position="43"/>
    </location>
</feature>
<dbReference type="Pfam" id="PF13520">
    <property type="entry name" value="AA_permease_2"/>
    <property type="match status" value="1"/>
</dbReference>
<dbReference type="Gene3D" id="1.20.1740.10">
    <property type="entry name" value="Amino acid/polyamine transporter I"/>
    <property type="match status" value="1"/>
</dbReference>
<evidence type="ECO:0000256" key="1">
    <source>
        <dbReference type="ARBA" id="ARBA00004651"/>
    </source>
</evidence>
<sequence>MASSATTDAAAHGLKKELRLRDLVPMQILLVVGVGWAGIAARQGSTHPVVWMMGVLFFFLPQVAVVTYCARLWPLEGGVYQWAKFAMGPLAGFLSAWNYGIYAVLLVSGMGIQAVTSLSYALGPSAAWMADSRKLTFAMDAVLFAFILGVNVVGLKLGRWVSHFGTAVMLIVTFTLMVLLVWHPGATAAHPHVSPQRPFVLALPVFSLLTLNLYIKVAFNALSGLEQVAVFAGETKDAARAVMVSAWIAAPAVVAMYVLTTGSMLTYVPSAQIDLAGPIPQVLAAALGASSGVWLGRVMILGLTLFMVASYTIVTAETSRLPLVAGWDKALPAWFTKLNPRFGTPVRSLMVIVALAGVASVLASSGAGREEAFQLLQTSNQISFGIYYCMMFAVPLAVGDRFGARPGFWLKLSAVLGLGVTVAQVVLALVPIVDVTSTWGFAGKVAATALVINLVGVGIYWRGKRVAAGAEAI</sequence>
<protein>
    <submittedName>
        <fullName evidence="7">Amino acid permease-associated region</fullName>
    </submittedName>
</protein>
<evidence type="ECO:0000256" key="6">
    <source>
        <dbReference type="SAM" id="Phobius"/>
    </source>
</evidence>
<dbReference type="OrthoDB" id="9791588at2"/>
<comment type="subcellular location">
    <subcellularLocation>
        <location evidence="1">Cell membrane</location>
        <topology evidence="1">Multi-pass membrane protein</topology>
    </subcellularLocation>
</comment>
<keyword evidence="5 6" id="KW-0472">Membrane</keyword>
<feature type="transmembrane region" description="Helical" evidence="6">
    <location>
        <begin position="135"/>
        <end position="155"/>
    </location>
</feature>